<dbReference type="InterPro" id="IPR057207">
    <property type="entry name" value="FBXL15_LRR"/>
</dbReference>
<dbReference type="AlphaFoldDB" id="A0A833VQ71"/>
<dbReference type="SUPFAM" id="SSF52047">
    <property type="entry name" value="RNI-like"/>
    <property type="match status" value="1"/>
</dbReference>
<evidence type="ECO:0000313" key="3">
    <source>
        <dbReference type="Proteomes" id="UP000623129"/>
    </source>
</evidence>
<organism evidence="2 3">
    <name type="scientific">Carex littledalei</name>
    <dbReference type="NCBI Taxonomy" id="544730"/>
    <lineage>
        <taxon>Eukaryota</taxon>
        <taxon>Viridiplantae</taxon>
        <taxon>Streptophyta</taxon>
        <taxon>Embryophyta</taxon>
        <taxon>Tracheophyta</taxon>
        <taxon>Spermatophyta</taxon>
        <taxon>Magnoliopsida</taxon>
        <taxon>Liliopsida</taxon>
        <taxon>Poales</taxon>
        <taxon>Cyperaceae</taxon>
        <taxon>Cyperoideae</taxon>
        <taxon>Cariceae</taxon>
        <taxon>Carex</taxon>
        <taxon>Carex subgen. Euthyceras</taxon>
    </lineage>
</organism>
<dbReference type="EMBL" id="SWLB01000013">
    <property type="protein sequence ID" value="KAF3330884.1"/>
    <property type="molecule type" value="Genomic_DNA"/>
</dbReference>
<dbReference type="InterPro" id="IPR006553">
    <property type="entry name" value="Leu-rich_rpt_Cys-con_subtyp"/>
</dbReference>
<keyword evidence="3" id="KW-1185">Reference proteome</keyword>
<sequence>MCFELQRMSNLIDWTESCLPDDCLLLIHQKLQNRDDRDAFGLTCKRWLHIQNMARTQLVFDFSFNPRRQQEYPQYIQRLLIRFPYLSKLSLAGCTDLPDSALTPLMVSWSSLKYLSLYCCFNITDAGLSLLSTGCRNLETLNVYRCNITDAGLETIAGSCHILKNVNLSNCSSITDRGLNALCNGCPKLYALIITSCKGITGTGLKGSPPTLTYLEAETCMLSSEGLREAMSGGGLQYLNLSHPRNLSRHGDGLGHIGSGYAQRLRFLNLRMCRHMSDESASAIAKGCPVLEEWNLAICHGIRLLGWLAIGSNCKKLRVLHVNRCKNLCNQGLNALRVGCDRLEVLYIHGCKGVTNTGLEIFRMYRFNVELRREECATMLIIPCVARLFL</sequence>
<feature type="domain" description="F-box/LRR-repeat protein 15-like leucin rich repeat" evidence="1">
    <location>
        <begin position="86"/>
        <end position="205"/>
    </location>
</feature>
<dbReference type="Pfam" id="PF13516">
    <property type="entry name" value="LRR_6"/>
    <property type="match status" value="1"/>
</dbReference>
<name>A0A833VQ71_9POAL</name>
<dbReference type="Proteomes" id="UP000623129">
    <property type="component" value="Unassembled WGS sequence"/>
</dbReference>
<dbReference type="CDD" id="cd22159">
    <property type="entry name" value="F-box_AtTIR1-like"/>
    <property type="match status" value="1"/>
</dbReference>
<dbReference type="InterPro" id="IPR032675">
    <property type="entry name" value="LRR_dom_sf"/>
</dbReference>
<dbReference type="SMART" id="SM00367">
    <property type="entry name" value="LRR_CC"/>
    <property type="match status" value="9"/>
</dbReference>
<evidence type="ECO:0000313" key="2">
    <source>
        <dbReference type="EMBL" id="KAF3330884.1"/>
    </source>
</evidence>
<dbReference type="OrthoDB" id="550575at2759"/>
<dbReference type="Pfam" id="PF25372">
    <property type="entry name" value="DUF7885"/>
    <property type="match status" value="1"/>
</dbReference>
<dbReference type="Gene3D" id="1.20.1280.50">
    <property type="match status" value="1"/>
</dbReference>
<dbReference type="PANTHER" id="PTHR13318:SF95">
    <property type="entry name" value="F-BOX PROTEIN YLR352W"/>
    <property type="match status" value="1"/>
</dbReference>
<dbReference type="GO" id="GO:0019005">
    <property type="term" value="C:SCF ubiquitin ligase complex"/>
    <property type="evidence" value="ECO:0007669"/>
    <property type="project" value="TreeGrafter"/>
</dbReference>
<gene>
    <name evidence="2" type="ORF">FCM35_KLT04238</name>
</gene>
<dbReference type="GO" id="GO:0031146">
    <property type="term" value="P:SCF-dependent proteasomal ubiquitin-dependent protein catabolic process"/>
    <property type="evidence" value="ECO:0007669"/>
    <property type="project" value="TreeGrafter"/>
</dbReference>
<protein>
    <submittedName>
        <fullName evidence="2">F-box/LRR-repeat protein 12</fullName>
    </submittedName>
</protein>
<proteinExistence type="predicted"/>
<accession>A0A833VQ71</accession>
<evidence type="ECO:0000259" key="1">
    <source>
        <dbReference type="Pfam" id="PF25372"/>
    </source>
</evidence>
<dbReference type="PANTHER" id="PTHR13318">
    <property type="entry name" value="PARTNER OF PAIRED, ISOFORM B-RELATED"/>
    <property type="match status" value="1"/>
</dbReference>
<reference evidence="2" key="1">
    <citation type="submission" date="2020-01" db="EMBL/GenBank/DDBJ databases">
        <title>Genome sequence of Kobresia littledalei, the first chromosome-level genome in the family Cyperaceae.</title>
        <authorList>
            <person name="Qu G."/>
        </authorList>
    </citation>
    <scope>NUCLEOTIDE SEQUENCE</scope>
    <source>
        <strain evidence="2">C.B.Clarke</strain>
        <tissue evidence="2">Leaf</tissue>
    </source>
</reference>
<comment type="caution">
    <text evidence="2">The sequence shown here is derived from an EMBL/GenBank/DDBJ whole genome shotgun (WGS) entry which is preliminary data.</text>
</comment>
<dbReference type="Gene3D" id="3.80.10.10">
    <property type="entry name" value="Ribonuclease Inhibitor"/>
    <property type="match status" value="1"/>
</dbReference>
<dbReference type="InterPro" id="IPR001611">
    <property type="entry name" value="Leu-rich_rpt"/>
</dbReference>